<accession>G3WLW9</accession>
<feature type="domain" description="PWWP" evidence="5">
    <location>
        <begin position="6"/>
        <end position="102"/>
    </location>
</feature>
<dbReference type="KEGG" id="shr:100926720"/>
<dbReference type="InterPro" id="IPR048765">
    <property type="entry name" value="PWP3A_3B_4_N"/>
</dbReference>
<dbReference type="Gene3D" id="2.30.30.140">
    <property type="match status" value="1"/>
</dbReference>
<keyword evidence="7" id="KW-1185">Reference proteome</keyword>
<reference evidence="6" key="2">
    <citation type="submission" date="2025-08" db="UniProtKB">
        <authorList>
            <consortium name="Ensembl"/>
        </authorList>
    </citation>
    <scope>IDENTIFICATION</scope>
</reference>
<evidence type="ECO:0000256" key="1">
    <source>
        <dbReference type="ARBA" id="ARBA00008188"/>
    </source>
</evidence>
<dbReference type="eggNOG" id="ENOG502QPRU">
    <property type="taxonomic scope" value="Eukaryota"/>
</dbReference>
<dbReference type="InterPro" id="IPR048795">
    <property type="entry name" value="PWP3A_3B_4_C"/>
</dbReference>
<feature type="region of interest" description="Disordered" evidence="2">
    <location>
        <begin position="202"/>
        <end position="280"/>
    </location>
</feature>
<organism evidence="6 7">
    <name type="scientific">Sarcophilus harrisii</name>
    <name type="common">Tasmanian devil</name>
    <name type="synonym">Sarcophilus laniarius</name>
    <dbReference type="NCBI Taxonomy" id="9305"/>
    <lineage>
        <taxon>Eukaryota</taxon>
        <taxon>Metazoa</taxon>
        <taxon>Chordata</taxon>
        <taxon>Craniata</taxon>
        <taxon>Vertebrata</taxon>
        <taxon>Euteleostomi</taxon>
        <taxon>Mammalia</taxon>
        <taxon>Metatheria</taxon>
        <taxon>Dasyuromorphia</taxon>
        <taxon>Dasyuridae</taxon>
        <taxon>Sarcophilus</taxon>
    </lineage>
</organism>
<dbReference type="RefSeq" id="XP_012397680.1">
    <property type="nucleotide sequence ID" value="XM_012542226.3"/>
</dbReference>
<dbReference type="Proteomes" id="UP000007648">
    <property type="component" value="Unassembled WGS sequence"/>
</dbReference>
<sequence>MMDTQYVLCRWKKRLWPAKVLPQTGLSTRKHIQKMRSAFLNVEILSLDKKIKVKKTETKILEKSQIEEIAAELTTQVEIKTTPKEELIYRRSLKFGLDVLSQKADAIEANSLSKSLTTPVLHKLKQTRPAHAVSESDSSPFVCEEVVGGSGPFKKENVLQRLSSSPIEENKCKKGLKRSVRIYGNKTEPLASPARNIFGTQKLQHQKSEIPKSWSRTGKNQKQKKDDSSQNLQLNLKKKLEIKDSGKKGRKRPRISNRYSSPFNAREEDDTNTELGELSPVLSSSNSIHLMALEKKTSSSSRKALDFSTNRSFVESECENELGKVPSLKYCKVLNGIKQSSVSECHCLEPEEIGLCTNGSDTPPGVSNCSLVCPNYFAPKTRTLKLPDFEDDEEELQSSEQSLEFSSVNTTVVDEEEEDEELPSILSRPEPCSIEAGMLVWCKYQKYPYWPSVVKSVKRKDKKASILYIEGNMNPEKRGFTVSLRRLKHFDCEEKQELMDKAKEDYSQGVDWCIMLISDYRIRIGCGSFVGSFLEYYSADISCPVRKVIQQAPIKTVFPILNKEEPEDGLSDTSLNKKQSFKKVLPDRRRAARDKANEKLVEYIVNEKGAENHLLAILKSRKKSRWLKEFLNSSQYMTCVETYLEDDEQLYLVVKYLQEVYQEIDSKMLTLINGDGIKFILDVLLPEAIIYAISAIDEIDYQTAEKKYIEGPSVSKREREMFDKELLEEKKKELTLLKTETSFPEMSPDVSKL</sequence>
<dbReference type="PANTHER" id="PTHR31333">
    <property type="entry name" value="PWWP DOMAIN-CONTAINING DNA REPAIR FACTOR 3 FAMILY MEMBER"/>
    <property type="match status" value="1"/>
</dbReference>
<dbReference type="InterPro" id="IPR040263">
    <property type="entry name" value="PWP3A_3B_4"/>
</dbReference>
<dbReference type="RefSeq" id="XP_012397681.1">
    <property type="nucleotide sequence ID" value="XM_012542227.3"/>
</dbReference>
<proteinExistence type="inferred from homology"/>
<evidence type="ECO:0000256" key="2">
    <source>
        <dbReference type="SAM" id="MobiDB-lite"/>
    </source>
</evidence>
<dbReference type="Ensembl" id="ENSSHAT00000016561.2">
    <property type="protein sequence ID" value="ENSSHAP00000016424.1"/>
    <property type="gene ID" value="ENSSHAG00000013975.2"/>
</dbReference>
<dbReference type="Pfam" id="PF20884">
    <property type="entry name" value="MUM1-like_PWWP"/>
    <property type="match status" value="1"/>
</dbReference>
<dbReference type="FunFam" id="2.30.30.140:FF:000063">
    <property type="entry name" value="PWWP domain-containing DNA repair factor 3A"/>
    <property type="match status" value="1"/>
</dbReference>
<evidence type="ECO:0000259" key="5">
    <source>
        <dbReference type="Pfam" id="PF20887"/>
    </source>
</evidence>
<evidence type="ECO:0000313" key="7">
    <source>
        <dbReference type="Proteomes" id="UP000007648"/>
    </source>
</evidence>
<dbReference type="SUPFAM" id="SSF63748">
    <property type="entry name" value="Tudor/PWWP/MBT"/>
    <property type="match status" value="1"/>
</dbReference>
<name>G3WLW9_SARHA</name>
<dbReference type="Gene3D" id="6.10.300.20">
    <property type="match status" value="1"/>
</dbReference>
<protein>
    <submittedName>
        <fullName evidence="6">PWWP domain containing 3A, DNA repair factor</fullName>
    </submittedName>
</protein>
<evidence type="ECO:0000259" key="3">
    <source>
        <dbReference type="Pfam" id="PF20884"/>
    </source>
</evidence>
<dbReference type="STRING" id="9305.ENSSHAP00000016424"/>
<feature type="domain" description="PWWP" evidence="4">
    <location>
        <begin position="586"/>
        <end position="725"/>
    </location>
</feature>
<feature type="compositionally biased region" description="Basic and acidic residues" evidence="2">
    <location>
        <begin position="238"/>
        <end position="247"/>
    </location>
</feature>
<dbReference type="CTD" id="84939"/>
<reference evidence="6" key="3">
    <citation type="submission" date="2025-09" db="UniProtKB">
        <authorList>
            <consortium name="Ensembl"/>
        </authorList>
    </citation>
    <scope>IDENTIFICATION</scope>
</reference>
<gene>
    <name evidence="6" type="primary">PWWP3A</name>
</gene>
<evidence type="ECO:0000313" key="6">
    <source>
        <dbReference type="Ensembl" id="ENSSHAP00000016424.1"/>
    </source>
</evidence>
<dbReference type="InterPro" id="IPR035504">
    <property type="entry name" value="MUM1-like_PWWP"/>
</dbReference>
<dbReference type="OrthoDB" id="10013064at2759"/>
<evidence type="ECO:0000259" key="4">
    <source>
        <dbReference type="Pfam" id="PF20886"/>
    </source>
</evidence>
<dbReference type="GeneTree" id="ENSGT00390000001700"/>
<dbReference type="FunCoup" id="G3WLW9">
    <property type="interactions" value="2329"/>
</dbReference>
<dbReference type="CDD" id="cd06080">
    <property type="entry name" value="PWWP_MUM1-like"/>
    <property type="match status" value="1"/>
</dbReference>
<dbReference type="GeneID" id="100926720"/>
<dbReference type="RefSeq" id="XP_012397682.1">
    <property type="nucleotide sequence ID" value="XM_012542228.3"/>
</dbReference>
<reference evidence="6 7" key="1">
    <citation type="journal article" date="2011" name="Proc. Natl. Acad. Sci. U.S.A.">
        <title>Genetic diversity and population structure of the endangered marsupial Sarcophilus harrisii (Tasmanian devil).</title>
        <authorList>
            <person name="Miller W."/>
            <person name="Hayes V.M."/>
            <person name="Ratan A."/>
            <person name="Petersen D.C."/>
            <person name="Wittekindt N.E."/>
            <person name="Miller J."/>
            <person name="Walenz B."/>
            <person name="Knight J."/>
            <person name="Qi J."/>
            <person name="Zhao F."/>
            <person name="Wang Q."/>
            <person name="Bedoya-Reina O.C."/>
            <person name="Katiyar N."/>
            <person name="Tomsho L.P."/>
            <person name="Kasson L.M."/>
            <person name="Hardie R.A."/>
            <person name="Woodbridge P."/>
            <person name="Tindall E.A."/>
            <person name="Bertelsen M.F."/>
            <person name="Dixon D."/>
            <person name="Pyecroft S."/>
            <person name="Helgen K.M."/>
            <person name="Lesk A.M."/>
            <person name="Pringle T.H."/>
            <person name="Patterson N."/>
            <person name="Zhang Y."/>
            <person name="Kreiss A."/>
            <person name="Woods G.M."/>
            <person name="Jones M.E."/>
            <person name="Schuster S.C."/>
        </authorList>
    </citation>
    <scope>NUCLEOTIDE SEQUENCE [LARGE SCALE GENOMIC DNA]</scope>
</reference>
<feature type="domain" description="MUM1-like PWWP" evidence="3">
    <location>
        <begin position="435"/>
        <end position="513"/>
    </location>
</feature>
<dbReference type="OMA" id="PPWAHRC"/>
<dbReference type="Pfam" id="PF20886">
    <property type="entry name" value="PWP3A-B_C"/>
    <property type="match status" value="1"/>
</dbReference>
<dbReference type="PANTHER" id="PTHR31333:SF6">
    <property type="entry name" value="MUM1 LIKE 1"/>
    <property type="match status" value="1"/>
</dbReference>
<dbReference type="InParanoid" id="G3WLW9"/>
<dbReference type="Pfam" id="PF20887">
    <property type="entry name" value="PWP3A-B_N"/>
    <property type="match status" value="1"/>
</dbReference>
<dbReference type="AlphaFoldDB" id="G3WLW9"/>
<comment type="similarity">
    <text evidence="1">Belongs to the PWWP3A family.</text>
</comment>